<dbReference type="RefSeq" id="WP_073306439.1">
    <property type="nucleotide sequence ID" value="NZ_FRAW01000069.1"/>
</dbReference>
<dbReference type="EMBL" id="FRAW01000069">
    <property type="protein sequence ID" value="SHL32772.1"/>
    <property type="molecule type" value="Genomic_DNA"/>
</dbReference>
<dbReference type="Proteomes" id="UP000184275">
    <property type="component" value="Unassembled WGS sequence"/>
</dbReference>
<name>A0A1M6ZQM7_9BACT</name>
<sequence length="75" mass="8442">MATAQTLNPTQIHLLEMFSFCKDAEALQDLKAVLADYYAKKVQEEADALWDDGVLGADAIEQIGKEHWRTPYSKV</sequence>
<keyword evidence="2" id="KW-1185">Reference proteome</keyword>
<organism evidence="1 2">
    <name type="scientific">Fibrobacter intestinalis</name>
    <dbReference type="NCBI Taxonomy" id="28122"/>
    <lineage>
        <taxon>Bacteria</taxon>
        <taxon>Pseudomonadati</taxon>
        <taxon>Fibrobacterota</taxon>
        <taxon>Fibrobacteria</taxon>
        <taxon>Fibrobacterales</taxon>
        <taxon>Fibrobacteraceae</taxon>
        <taxon>Fibrobacter</taxon>
    </lineage>
</organism>
<dbReference type="AlphaFoldDB" id="A0A1M6ZQM7"/>
<gene>
    <name evidence="1" type="ORF">SAMN05720469_1693</name>
</gene>
<reference evidence="2" key="1">
    <citation type="submission" date="2016-11" db="EMBL/GenBank/DDBJ databases">
        <authorList>
            <person name="Varghese N."/>
            <person name="Submissions S."/>
        </authorList>
    </citation>
    <scope>NUCLEOTIDE SEQUENCE [LARGE SCALE GENOMIC DNA]</scope>
    <source>
        <strain evidence="2">UWOS</strain>
    </source>
</reference>
<evidence type="ECO:0000313" key="2">
    <source>
        <dbReference type="Proteomes" id="UP000184275"/>
    </source>
</evidence>
<proteinExistence type="predicted"/>
<accession>A0A1M6ZQM7</accession>
<evidence type="ECO:0000313" key="1">
    <source>
        <dbReference type="EMBL" id="SHL32772.1"/>
    </source>
</evidence>
<protein>
    <submittedName>
        <fullName evidence="1">Uncharacterized protein</fullName>
    </submittedName>
</protein>